<evidence type="ECO:0000256" key="5">
    <source>
        <dbReference type="ARBA" id="ARBA00022989"/>
    </source>
</evidence>
<dbReference type="PANTHER" id="PTHR30193">
    <property type="entry name" value="ABC TRANSPORTER PERMEASE PROTEIN"/>
    <property type="match status" value="1"/>
</dbReference>
<dbReference type="InterPro" id="IPR035906">
    <property type="entry name" value="MetI-like_sf"/>
</dbReference>
<evidence type="ECO:0000259" key="8">
    <source>
        <dbReference type="PROSITE" id="PS50928"/>
    </source>
</evidence>
<evidence type="ECO:0000256" key="1">
    <source>
        <dbReference type="ARBA" id="ARBA00004651"/>
    </source>
</evidence>
<feature type="transmembrane region" description="Helical" evidence="7">
    <location>
        <begin position="282"/>
        <end position="302"/>
    </location>
</feature>
<dbReference type="OrthoDB" id="9787541at2"/>
<dbReference type="Gene3D" id="1.10.3720.10">
    <property type="entry name" value="MetI-like"/>
    <property type="match status" value="1"/>
</dbReference>
<evidence type="ECO:0000256" key="2">
    <source>
        <dbReference type="ARBA" id="ARBA00022448"/>
    </source>
</evidence>
<gene>
    <name evidence="9" type="ORF">PBOR_06855</name>
</gene>
<feature type="transmembrane region" description="Helical" evidence="7">
    <location>
        <begin position="214"/>
        <end position="234"/>
    </location>
</feature>
<comment type="similarity">
    <text evidence="7">Belongs to the binding-protein-dependent transport system permease family.</text>
</comment>
<keyword evidence="10" id="KW-1185">Reference proteome</keyword>
<dbReference type="Pfam" id="PF00528">
    <property type="entry name" value="BPD_transp_1"/>
    <property type="match status" value="1"/>
</dbReference>
<reference evidence="9" key="1">
    <citation type="submission" date="2014-08" db="EMBL/GenBank/DDBJ databases">
        <title>Comparative genomics of the Paenibacillus odorifer group.</title>
        <authorList>
            <person name="den Bakker H.C."/>
            <person name="Tsai Y.-C.Y.-C."/>
            <person name="Martin N."/>
            <person name="Korlach J."/>
            <person name="Wiedmann M."/>
        </authorList>
    </citation>
    <scope>NUCLEOTIDE SEQUENCE [LARGE SCALE GENOMIC DNA]</scope>
    <source>
        <strain evidence="9">DSM 13188</strain>
    </source>
</reference>
<keyword evidence="3" id="KW-1003">Cell membrane</keyword>
<keyword evidence="6 7" id="KW-0472">Membrane</keyword>
<feature type="transmembrane region" description="Helical" evidence="7">
    <location>
        <begin position="72"/>
        <end position="94"/>
    </location>
</feature>
<evidence type="ECO:0000256" key="6">
    <source>
        <dbReference type="ARBA" id="ARBA00023136"/>
    </source>
</evidence>
<dbReference type="SUPFAM" id="SSF161098">
    <property type="entry name" value="MetI-like"/>
    <property type="match status" value="1"/>
</dbReference>
<feature type="domain" description="ABC transmembrane type-1" evidence="8">
    <location>
        <begin position="72"/>
        <end position="298"/>
    </location>
</feature>
<keyword evidence="2 7" id="KW-0813">Transport</keyword>
<evidence type="ECO:0000256" key="4">
    <source>
        <dbReference type="ARBA" id="ARBA00022692"/>
    </source>
</evidence>
<keyword evidence="4 7" id="KW-0812">Transmembrane</keyword>
<evidence type="ECO:0000256" key="7">
    <source>
        <dbReference type="RuleBase" id="RU363032"/>
    </source>
</evidence>
<dbReference type="EMBL" id="CP009285">
    <property type="protein sequence ID" value="AIQ56688.1"/>
    <property type="molecule type" value="Genomic_DNA"/>
</dbReference>
<evidence type="ECO:0000313" key="9">
    <source>
        <dbReference type="EMBL" id="AIQ56688.1"/>
    </source>
</evidence>
<dbReference type="PROSITE" id="PS50928">
    <property type="entry name" value="ABC_TM1"/>
    <property type="match status" value="1"/>
</dbReference>
<dbReference type="CDD" id="cd06261">
    <property type="entry name" value="TM_PBP2"/>
    <property type="match status" value="1"/>
</dbReference>
<dbReference type="RefSeq" id="WP_042210992.1">
    <property type="nucleotide sequence ID" value="NZ_CP009285.1"/>
</dbReference>
<dbReference type="PANTHER" id="PTHR30193:SF37">
    <property type="entry name" value="INNER MEMBRANE ABC TRANSPORTER PERMEASE PROTEIN YCJO"/>
    <property type="match status" value="1"/>
</dbReference>
<feature type="transmembrane region" description="Helical" evidence="7">
    <location>
        <begin position="163"/>
        <end position="183"/>
    </location>
</feature>
<dbReference type="AlphaFoldDB" id="A0A089LC09"/>
<dbReference type="KEGG" id="pbd:PBOR_06855"/>
<sequence length="309" mass="34887">MQKAKGISSKNKWPYLFITPYFLSYAVLSLFPILFTLYISLTDWDLYGNRNFIGLSNYTQLFFHDAFFWKSLLNVIIFMAVYLPALVLMGMLMASLIESKLIRRKTFFRLSVFSAYMTTPVAVGIIFSLLFDWQGGFFNNMLMEMGLIQEKINWLGSASSSRWVVILMVFWKNLGYFVMFYTAGMASIDTSIYEAAVIDGASSKDVFTRITIPLLKPINLFLIITSIISGLQLVEEPMLLFSGWASGSSMVGGPDGSTFTPIWYMFDASFNGSAFKYGKGAAIAYGTFLFIALFSVVGMKWINRDGDDK</sequence>
<organism evidence="9 10">
    <name type="scientific">Paenibacillus borealis</name>
    <dbReference type="NCBI Taxonomy" id="160799"/>
    <lineage>
        <taxon>Bacteria</taxon>
        <taxon>Bacillati</taxon>
        <taxon>Bacillota</taxon>
        <taxon>Bacilli</taxon>
        <taxon>Bacillales</taxon>
        <taxon>Paenibacillaceae</taxon>
        <taxon>Paenibacillus</taxon>
    </lineage>
</organism>
<dbReference type="GO" id="GO:0055085">
    <property type="term" value="P:transmembrane transport"/>
    <property type="evidence" value="ECO:0007669"/>
    <property type="project" value="InterPro"/>
</dbReference>
<evidence type="ECO:0000313" key="10">
    <source>
        <dbReference type="Proteomes" id="UP000029518"/>
    </source>
</evidence>
<feature type="transmembrane region" description="Helical" evidence="7">
    <location>
        <begin position="106"/>
        <end position="131"/>
    </location>
</feature>
<protein>
    <recommendedName>
        <fullName evidence="8">ABC transmembrane type-1 domain-containing protein</fullName>
    </recommendedName>
</protein>
<name>A0A089LC09_PAEBO</name>
<dbReference type="Proteomes" id="UP000029518">
    <property type="component" value="Chromosome"/>
</dbReference>
<comment type="subcellular location">
    <subcellularLocation>
        <location evidence="1 7">Cell membrane</location>
        <topology evidence="1 7">Multi-pass membrane protein</topology>
    </subcellularLocation>
</comment>
<dbReference type="InterPro" id="IPR000515">
    <property type="entry name" value="MetI-like"/>
</dbReference>
<accession>A0A089LC09</accession>
<proteinExistence type="inferred from homology"/>
<dbReference type="HOGENOM" id="CLU_016047_0_2_9"/>
<feature type="transmembrane region" description="Helical" evidence="7">
    <location>
        <begin position="21"/>
        <end position="41"/>
    </location>
</feature>
<keyword evidence="5 7" id="KW-1133">Transmembrane helix</keyword>
<dbReference type="InterPro" id="IPR051393">
    <property type="entry name" value="ABC_transporter_permease"/>
</dbReference>
<dbReference type="GO" id="GO:0005886">
    <property type="term" value="C:plasma membrane"/>
    <property type="evidence" value="ECO:0007669"/>
    <property type="project" value="UniProtKB-SubCell"/>
</dbReference>
<evidence type="ECO:0000256" key="3">
    <source>
        <dbReference type="ARBA" id="ARBA00022475"/>
    </source>
</evidence>